<dbReference type="Proteomes" id="UP001295444">
    <property type="component" value="Chromosome 05"/>
</dbReference>
<dbReference type="EMBL" id="OW240916">
    <property type="protein sequence ID" value="CAH2292676.1"/>
    <property type="molecule type" value="Genomic_DNA"/>
</dbReference>
<name>A0AAD1S9I7_PELCU</name>
<dbReference type="AlphaFoldDB" id="A0AAD1S9I7"/>
<accession>A0AAD1S9I7</accession>
<feature type="region of interest" description="Disordered" evidence="1">
    <location>
        <begin position="1"/>
        <end position="62"/>
    </location>
</feature>
<evidence type="ECO:0000313" key="2">
    <source>
        <dbReference type="EMBL" id="CAH2292676.1"/>
    </source>
</evidence>
<evidence type="ECO:0000256" key="1">
    <source>
        <dbReference type="SAM" id="MobiDB-lite"/>
    </source>
</evidence>
<sequence length="62" mass="6592">MGQVDAEDLARRTEPGGGIQHVGPPESYSGVPAVDNGRRSEDRFPASIKRTKSGGGKATRKR</sequence>
<reference evidence="2" key="1">
    <citation type="submission" date="2022-03" db="EMBL/GenBank/DDBJ databases">
        <authorList>
            <person name="Alioto T."/>
            <person name="Alioto T."/>
            <person name="Gomez Garrido J."/>
        </authorList>
    </citation>
    <scope>NUCLEOTIDE SEQUENCE</scope>
</reference>
<evidence type="ECO:0000313" key="3">
    <source>
        <dbReference type="Proteomes" id="UP001295444"/>
    </source>
</evidence>
<gene>
    <name evidence="2" type="ORF">PECUL_23A012429</name>
</gene>
<proteinExistence type="predicted"/>
<organism evidence="2 3">
    <name type="scientific">Pelobates cultripes</name>
    <name type="common">Western spadefoot toad</name>
    <dbReference type="NCBI Taxonomy" id="61616"/>
    <lineage>
        <taxon>Eukaryota</taxon>
        <taxon>Metazoa</taxon>
        <taxon>Chordata</taxon>
        <taxon>Craniata</taxon>
        <taxon>Vertebrata</taxon>
        <taxon>Euteleostomi</taxon>
        <taxon>Amphibia</taxon>
        <taxon>Batrachia</taxon>
        <taxon>Anura</taxon>
        <taxon>Pelobatoidea</taxon>
        <taxon>Pelobatidae</taxon>
        <taxon>Pelobates</taxon>
    </lineage>
</organism>
<protein>
    <submittedName>
        <fullName evidence="2">Uncharacterized protein</fullName>
    </submittedName>
</protein>
<feature type="compositionally biased region" description="Gly residues" evidence="1">
    <location>
        <begin position="53"/>
        <end position="62"/>
    </location>
</feature>
<keyword evidence="3" id="KW-1185">Reference proteome</keyword>